<evidence type="ECO:0000256" key="2">
    <source>
        <dbReference type="SAM" id="SignalP"/>
    </source>
</evidence>
<evidence type="ECO:0000313" key="4">
    <source>
        <dbReference type="Proteomes" id="UP000680714"/>
    </source>
</evidence>
<dbReference type="PROSITE" id="PS51257">
    <property type="entry name" value="PROKAR_LIPOPROTEIN"/>
    <property type="match status" value="1"/>
</dbReference>
<organism evidence="3 4">
    <name type="scientific">Magnetospirillum sulfuroxidans</name>
    <dbReference type="NCBI Taxonomy" id="611300"/>
    <lineage>
        <taxon>Bacteria</taxon>
        <taxon>Pseudomonadati</taxon>
        <taxon>Pseudomonadota</taxon>
        <taxon>Alphaproteobacteria</taxon>
        <taxon>Rhodospirillales</taxon>
        <taxon>Rhodospirillaceae</taxon>
        <taxon>Magnetospirillum</taxon>
    </lineage>
</organism>
<evidence type="ECO:0000256" key="1">
    <source>
        <dbReference type="SAM" id="MobiDB-lite"/>
    </source>
</evidence>
<proteinExistence type="predicted"/>
<sequence length="195" mass="21234">MKRMNISLSSPLRVAALLALASLALSGCSEAKRALGYDKAPPDEFQVVSRAPLSMPPDFSLRPPTPGVDRPQEGNVRDQARRALTGNPRAVTPISTQGRTQGDVTLLKKAGAEQAQPDIRLLVNKESQSLADADKSFTDKLVFWRKAEGMGYGEQLDAGKEAQRLRENQALGNAPTSGDTPRIERRRKGMLEGIW</sequence>
<keyword evidence="4" id="KW-1185">Reference proteome</keyword>
<protein>
    <submittedName>
        <fullName evidence="3">DUF3035 domain-containing protein</fullName>
    </submittedName>
</protein>
<feature type="signal peptide" evidence="2">
    <location>
        <begin position="1"/>
        <end position="31"/>
    </location>
</feature>
<dbReference type="InterPro" id="IPR021395">
    <property type="entry name" value="DUF3035"/>
</dbReference>
<feature type="chain" id="PRO_5047094354" evidence="2">
    <location>
        <begin position="32"/>
        <end position="195"/>
    </location>
</feature>
<dbReference type="Proteomes" id="UP000680714">
    <property type="component" value="Unassembled WGS sequence"/>
</dbReference>
<reference evidence="3 4" key="1">
    <citation type="submission" date="2021-04" db="EMBL/GenBank/DDBJ databases">
        <title>Magnetospirillum sulfuroxidans sp. nov., a facultative chemolithoautotrophic sulfur-oxidizing alphaproteobacterium isolated from freshwater sediment and proposals for Paramagetospirillum gen. nov., and Magnetospirillaceae fam. nov.</title>
        <authorList>
            <person name="Koziaeva V."/>
            <person name="Geelhoed J.S."/>
            <person name="Sorokin D.Y."/>
            <person name="Grouzdev D.S."/>
        </authorList>
    </citation>
    <scope>NUCLEOTIDE SEQUENCE [LARGE SCALE GENOMIC DNA]</scope>
    <source>
        <strain evidence="3 4">J10</strain>
    </source>
</reference>
<keyword evidence="2" id="KW-0732">Signal</keyword>
<feature type="region of interest" description="Disordered" evidence="1">
    <location>
        <begin position="52"/>
        <end position="74"/>
    </location>
</feature>
<comment type="caution">
    <text evidence="3">The sequence shown here is derived from an EMBL/GenBank/DDBJ whole genome shotgun (WGS) entry which is preliminary data.</text>
</comment>
<evidence type="ECO:0000313" key="3">
    <source>
        <dbReference type="EMBL" id="MBR9971862.1"/>
    </source>
</evidence>
<name>A0ABS5ICG9_9PROT</name>
<dbReference type="Pfam" id="PF11233">
    <property type="entry name" value="DUF3035"/>
    <property type="match status" value="1"/>
</dbReference>
<accession>A0ABS5ICG9</accession>
<gene>
    <name evidence="3" type="ORF">KEC16_09050</name>
</gene>
<dbReference type="EMBL" id="JAGTUF010000006">
    <property type="protein sequence ID" value="MBR9971862.1"/>
    <property type="molecule type" value="Genomic_DNA"/>
</dbReference>